<proteinExistence type="predicted"/>
<evidence type="ECO:0000256" key="4">
    <source>
        <dbReference type="ARBA" id="ARBA00022989"/>
    </source>
</evidence>
<dbReference type="CDD" id="cd17328">
    <property type="entry name" value="MFS_spinster_like"/>
    <property type="match status" value="1"/>
</dbReference>
<keyword evidence="2" id="KW-0813">Transport</keyword>
<dbReference type="SUPFAM" id="SSF103473">
    <property type="entry name" value="MFS general substrate transporter"/>
    <property type="match status" value="1"/>
</dbReference>
<feature type="transmembrane region" description="Helical" evidence="7">
    <location>
        <begin position="232"/>
        <end position="252"/>
    </location>
</feature>
<dbReference type="InterPro" id="IPR020846">
    <property type="entry name" value="MFS_dom"/>
</dbReference>
<feature type="compositionally biased region" description="Basic and acidic residues" evidence="6">
    <location>
        <begin position="125"/>
        <end position="155"/>
    </location>
</feature>
<dbReference type="PANTHER" id="PTHR23505:SF79">
    <property type="entry name" value="PROTEIN SPINSTER"/>
    <property type="match status" value="1"/>
</dbReference>
<evidence type="ECO:0000256" key="6">
    <source>
        <dbReference type="SAM" id="MobiDB-lite"/>
    </source>
</evidence>
<keyword evidence="4 7" id="KW-1133">Transmembrane helix</keyword>
<evidence type="ECO:0000259" key="8">
    <source>
        <dbReference type="PROSITE" id="PS50850"/>
    </source>
</evidence>
<feature type="transmembrane region" description="Helical" evidence="7">
    <location>
        <begin position="391"/>
        <end position="412"/>
    </location>
</feature>
<dbReference type="InterPro" id="IPR036259">
    <property type="entry name" value="MFS_trans_sf"/>
</dbReference>
<feature type="transmembrane region" description="Helical" evidence="7">
    <location>
        <begin position="581"/>
        <end position="603"/>
    </location>
</feature>
<dbReference type="InterPro" id="IPR011701">
    <property type="entry name" value="MFS"/>
</dbReference>
<accession>A0A432MP07</accession>
<feature type="transmembrane region" description="Helical" evidence="7">
    <location>
        <begin position="334"/>
        <end position="353"/>
    </location>
</feature>
<feature type="transmembrane region" description="Helical" evidence="7">
    <location>
        <begin position="487"/>
        <end position="510"/>
    </location>
</feature>
<feature type="transmembrane region" description="Helical" evidence="7">
    <location>
        <begin position="427"/>
        <end position="449"/>
    </location>
</feature>
<feature type="transmembrane region" description="Helical" evidence="7">
    <location>
        <begin position="522"/>
        <end position="545"/>
    </location>
</feature>
<evidence type="ECO:0000256" key="5">
    <source>
        <dbReference type="ARBA" id="ARBA00023136"/>
    </source>
</evidence>
<sequence length="637" mass="68759">MAAWSRPDRQALGKVETVAFGGIVAIRPSRPSRGPQPPPDASVCQSTRRAHPDPPPAAGTRSASPIRRSWRRPGTIGPADRRIRSVRRWDRGSSLPWIAPPRWRSIGSAEEGDPVRPGDRSGPIRPEKRGRTVLGRDETTESAPDRRPEPADGHRTSSPALRWALSSFAVLFVIHLLDYLDRWALTGVLPRIQRDLELTDFPAGSLNFFFLLTLSVVGPVVGWAGDRVRRTWLLAGGVGIWSIATVGTALVQNYPQLAAARLVLGIGEGTYGVLAPTLLADLFRREWRARAMSAFYMAMPIGYALGVFGSAWIARTSEAVLVGTPLEVWAGWRMAFLVVGLPGLIASVCLMFLPEPIRGGTEDVDPERARAAEKVRPTAADYQDLMVNSSYTYVVFGMASFTFAFGGFAFWLPSYLQRVKGFEEQTATLIVGGTGFLAAILGMGFGGWLADRLSRSNPRALFLVPGSAMLLSIPFVLIGLFGSSVPVVIGAVFLAEMLMFMNTGPCNAVISNVVTPNMRGVAYAVSIFFIHFLGDLWSPGLMGLVSDSLGHPEVMASWIGERLARLGITPVEQQDGSYRNLTAGMLVVVPAIALGGLVLLAGARHLPREMALMLAKLRAASAPPKPKPKPSPADEPA</sequence>
<evidence type="ECO:0000313" key="10">
    <source>
        <dbReference type="Proteomes" id="UP000280296"/>
    </source>
</evidence>
<comment type="caution">
    <text evidence="9">The sequence shown here is derived from an EMBL/GenBank/DDBJ whole genome shotgun (WGS) entry which is preliminary data.</text>
</comment>
<keyword evidence="10" id="KW-1185">Reference proteome</keyword>
<evidence type="ECO:0000313" key="9">
    <source>
        <dbReference type="EMBL" id="RUL88907.1"/>
    </source>
</evidence>
<evidence type="ECO:0000256" key="2">
    <source>
        <dbReference type="ARBA" id="ARBA00022448"/>
    </source>
</evidence>
<dbReference type="AlphaFoldDB" id="A0A432MP07"/>
<feature type="transmembrane region" description="Helical" evidence="7">
    <location>
        <begin position="258"/>
        <end position="283"/>
    </location>
</feature>
<keyword evidence="3 7" id="KW-0812">Transmembrane</keyword>
<feature type="domain" description="Major facilitator superfamily (MFS) profile" evidence="8">
    <location>
        <begin position="167"/>
        <end position="608"/>
    </location>
</feature>
<keyword evidence="5 7" id="KW-0472">Membrane</keyword>
<organism evidence="9 10">
    <name type="scientific">Tautonia sociabilis</name>
    <dbReference type="NCBI Taxonomy" id="2080755"/>
    <lineage>
        <taxon>Bacteria</taxon>
        <taxon>Pseudomonadati</taxon>
        <taxon>Planctomycetota</taxon>
        <taxon>Planctomycetia</taxon>
        <taxon>Isosphaerales</taxon>
        <taxon>Isosphaeraceae</taxon>
        <taxon>Tautonia</taxon>
    </lineage>
</organism>
<protein>
    <submittedName>
        <fullName evidence="9">MFS transporter</fullName>
    </submittedName>
</protein>
<evidence type="ECO:0000256" key="7">
    <source>
        <dbReference type="SAM" id="Phobius"/>
    </source>
</evidence>
<dbReference type="Proteomes" id="UP000280296">
    <property type="component" value="Unassembled WGS sequence"/>
</dbReference>
<dbReference type="PANTHER" id="PTHR23505">
    <property type="entry name" value="SPINSTER"/>
    <property type="match status" value="1"/>
</dbReference>
<reference evidence="9 10" key="1">
    <citation type="submission" date="2018-12" db="EMBL/GenBank/DDBJ databases">
        <authorList>
            <person name="Toschakov S.V."/>
        </authorList>
    </citation>
    <scope>NUCLEOTIDE SEQUENCE [LARGE SCALE GENOMIC DNA]</scope>
    <source>
        <strain evidence="9 10">GM2012</strain>
    </source>
</reference>
<feature type="transmembrane region" description="Helical" evidence="7">
    <location>
        <begin position="461"/>
        <end position="481"/>
    </location>
</feature>
<feature type="region of interest" description="Disordered" evidence="6">
    <location>
        <begin position="26"/>
        <end position="81"/>
    </location>
</feature>
<dbReference type="Pfam" id="PF07690">
    <property type="entry name" value="MFS_1"/>
    <property type="match status" value="1"/>
</dbReference>
<feature type="transmembrane region" description="Helical" evidence="7">
    <location>
        <begin position="206"/>
        <end position="225"/>
    </location>
</feature>
<comment type="subcellular location">
    <subcellularLocation>
        <location evidence="1">Membrane</location>
        <topology evidence="1">Multi-pass membrane protein</topology>
    </subcellularLocation>
</comment>
<evidence type="ECO:0000256" key="3">
    <source>
        <dbReference type="ARBA" id="ARBA00022692"/>
    </source>
</evidence>
<feature type="transmembrane region" description="Helical" evidence="7">
    <location>
        <begin position="295"/>
        <end position="314"/>
    </location>
</feature>
<dbReference type="GO" id="GO:0016020">
    <property type="term" value="C:membrane"/>
    <property type="evidence" value="ECO:0007669"/>
    <property type="project" value="UniProtKB-SubCell"/>
</dbReference>
<name>A0A432MP07_9BACT</name>
<dbReference type="GO" id="GO:0022857">
    <property type="term" value="F:transmembrane transporter activity"/>
    <property type="evidence" value="ECO:0007669"/>
    <property type="project" value="InterPro"/>
</dbReference>
<dbReference type="Gene3D" id="1.20.1250.20">
    <property type="entry name" value="MFS general substrate transporter like domains"/>
    <property type="match status" value="1"/>
</dbReference>
<dbReference type="EMBL" id="RYZH01000006">
    <property type="protein sequence ID" value="RUL88907.1"/>
    <property type="molecule type" value="Genomic_DNA"/>
</dbReference>
<feature type="region of interest" description="Disordered" evidence="6">
    <location>
        <begin position="106"/>
        <end position="157"/>
    </location>
</feature>
<gene>
    <name evidence="9" type="ORF">TsocGM_04740</name>
</gene>
<dbReference type="PROSITE" id="PS50850">
    <property type="entry name" value="MFS"/>
    <property type="match status" value="1"/>
</dbReference>
<feature type="transmembrane region" description="Helical" evidence="7">
    <location>
        <begin position="160"/>
        <end position="177"/>
    </location>
</feature>
<evidence type="ECO:0000256" key="1">
    <source>
        <dbReference type="ARBA" id="ARBA00004141"/>
    </source>
</evidence>
<reference evidence="9 10" key="2">
    <citation type="submission" date="2019-01" db="EMBL/GenBank/DDBJ databases">
        <title>Tautonia sociabilis, a novel thermotolerant planctomycete of Isosphaeraceae family, isolated from a 4000 m deep subterranean habitat.</title>
        <authorList>
            <person name="Kovaleva O.L."/>
            <person name="Elcheninov A.G."/>
            <person name="Van Heerden E."/>
            <person name="Toshchakov S.V."/>
            <person name="Novikov A."/>
            <person name="Bonch-Osmolovskaya E.A."/>
            <person name="Kublanov I.V."/>
        </authorList>
    </citation>
    <scope>NUCLEOTIDE SEQUENCE [LARGE SCALE GENOMIC DNA]</scope>
    <source>
        <strain evidence="9 10">GM2012</strain>
    </source>
</reference>
<dbReference type="InterPro" id="IPR044770">
    <property type="entry name" value="MFS_spinster-like"/>
</dbReference>